<keyword evidence="2" id="KW-0812">Transmembrane</keyword>
<reference evidence="3" key="1">
    <citation type="submission" date="2022-07" db="EMBL/GenBank/DDBJ databases">
        <title>Phylogenomic reconstructions and comparative analyses of Kickxellomycotina fungi.</title>
        <authorList>
            <person name="Reynolds N.K."/>
            <person name="Stajich J.E."/>
            <person name="Barry K."/>
            <person name="Grigoriev I.V."/>
            <person name="Crous P."/>
            <person name="Smith M.E."/>
        </authorList>
    </citation>
    <scope>NUCLEOTIDE SEQUENCE</scope>
    <source>
        <strain evidence="3">RSA 861</strain>
    </source>
</reference>
<dbReference type="PANTHER" id="PTHR37402:SF1">
    <property type="entry name" value="GRAM DOMAIN-CONTAINING PROTEIN 4"/>
    <property type="match status" value="1"/>
</dbReference>
<keyword evidence="4" id="KW-1185">Reference proteome</keyword>
<feature type="region of interest" description="Disordered" evidence="1">
    <location>
        <begin position="556"/>
        <end position="583"/>
    </location>
</feature>
<feature type="compositionally biased region" description="Basic and acidic residues" evidence="1">
    <location>
        <begin position="162"/>
        <end position="171"/>
    </location>
</feature>
<name>A0A9W8DZP4_9FUNG</name>
<evidence type="ECO:0000256" key="2">
    <source>
        <dbReference type="SAM" id="Phobius"/>
    </source>
</evidence>
<feature type="compositionally biased region" description="Low complexity" evidence="1">
    <location>
        <begin position="624"/>
        <end position="642"/>
    </location>
</feature>
<evidence type="ECO:0008006" key="5">
    <source>
        <dbReference type="Google" id="ProtNLM"/>
    </source>
</evidence>
<feature type="compositionally biased region" description="Acidic residues" evidence="1">
    <location>
        <begin position="699"/>
        <end position="712"/>
    </location>
</feature>
<feature type="compositionally biased region" description="Basic residues" evidence="1">
    <location>
        <begin position="172"/>
        <end position="182"/>
    </location>
</feature>
<evidence type="ECO:0000313" key="4">
    <source>
        <dbReference type="Proteomes" id="UP001150569"/>
    </source>
</evidence>
<comment type="caution">
    <text evidence="3">The sequence shown here is derived from an EMBL/GenBank/DDBJ whole genome shotgun (WGS) entry which is preliminary data.</text>
</comment>
<dbReference type="Proteomes" id="UP001150569">
    <property type="component" value="Unassembled WGS sequence"/>
</dbReference>
<dbReference type="OrthoDB" id="1708389at2759"/>
<feature type="region of interest" description="Disordered" evidence="1">
    <location>
        <begin position="672"/>
        <end position="732"/>
    </location>
</feature>
<keyword evidence="2" id="KW-1133">Transmembrane helix</keyword>
<sequence length="836" mass="92339">MGDPKPPTSIQYRRLHSQVSEVEAVPVKLSESVCTDAFCDDQGRVDYGGYVAAVLRHYVHLYAADKVDRQDPTNSDFHLTQFLTSVDRLSEVAEPYRRLGNWAFRVATWTSFYESAFWCLLYWALLYYGLLIQAFIIYFLTIIIRHGLNPSLEIGFGSPSHDPSESTESHSKLGRTKHHGTQLSKRGKAKLVTELWGLWKTRMGYVVHREMKDRTEILEKVRNAVKWRQPRATLYVVSVMACYLVSLTVLPLSFGLRYAGFCLGLEVFLLFNLRVRFPRYRRLFSILNWHVWPVPDDATYAMQVLRQSSVPLRRPNSTVTMSESPSVPTTAPAGTYLTLSTLNPFSATNLSLRKSTSRTALNNPIAENSAAAAGIDGQGGFPLPIARSAVRNERSASWASPSPPLLPAHHRRFPSSNIKLLSDEEEKEGHPHPTRTRLTQSRLARPFHKVKDGVQRGAEQIRRLSHRASKLNVSTPDPSPNDKLTPPNEFPLSQTAAQLAPTRLGGYDGGPAFSDDDLAPGGFRRRMSQSVGCLDFPLDQDLPPMLIVPDSTPPATLNKRASATSMRGPPCVPLPPLPSREVQRRSPDLNTAEVYHTAPPLSPDSSLITACSPQETADRQARNSFGARSAGSTGSSASFVGGDPVSTLARGLPSAIDSKWSSPKFGTALLPDNAFPTNLGQGPSDYEDDDNDGGNCSSIDEEGESDEEDGEEVTFPSARGPIAAGASQTLPTDDYSDETLEFRCLYKGVPGYLVIDQATLTFRKSRVLGAHTGDPVPLDWVVGVRKSSSHNLLMYRSPGLVIKLSNKQCMGFKNVARRDEAFHALIVRCRKQWQHV</sequence>
<evidence type="ECO:0000256" key="1">
    <source>
        <dbReference type="SAM" id="MobiDB-lite"/>
    </source>
</evidence>
<feature type="region of interest" description="Disordered" evidence="1">
    <location>
        <begin position="159"/>
        <end position="182"/>
    </location>
</feature>
<feature type="transmembrane region" description="Helical" evidence="2">
    <location>
        <begin position="232"/>
        <end position="252"/>
    </location>
</feature>
<dbReference type="EMBL" id="JANBPT010000171">
    <property type="protein sequence ID" value="KAJ1926406.1"/>
    <property type="molecule type" value="Genomic_DNA"/>
</dbReference>
<dbReference type="InterPro" id="IPR037847">
    <property type="entry name" value="GRAMDC4"/>
</dbReference>
<feature type="compositionally biased region" description="Polar residues" evidence="1">
    <location>
        <begin position="556"/>
        <end position="565"/>
    </location>
</feature>
<dbReference type="GO" id="GO:0006915">
    <property type="term" value="P:apoptotic process"/>
    <property type="evidence" value="ECO:0007669"/>
    <property type="project" value="InterPro"/>
</dbReference>
<feature type="compositionally biased region" description="Polar residues" evidence="1">
    <location>
        <begin position="603"/>
        <end position="615"/>
    </location>
</feature>
<evidence type="ECO:0000313" key="3">
    <source>
        <dbReference type="EMBL" id="KAJ1926406.1"/>
    </source>
</evidence>
<feature type="transmembrane region" description="Helical" evidence="2">
    <location>
        <begin position="120"/>
        <end position="144"/>
    </location>
</feature>
<gene>
    <name evidence="3" type="ORF">IWQ60_003814</name>
</gene>
<keyword evidence="2" id="KW-0472">Membrane</keyword>
<organism evidence="3 4">
    <name type="scientific">Tieghemiomyces parasiticus</name>
    <dbReference type="NCBI Taxonomy" id="78921"/>
    <lineage>
        <taxon>Eukaryota</taxon>
        <taxon>Fungi</taxon>
        <taxon>Fungi incertae sedis</taxon>
        <taxon>Zoopagomycota</taxon>
        <taxon>Kickxellomycotina</taxon>
        <taxon>Dimargaritomycetes</taxon>
        <taxon>Dimargaritales</taxon>
        <taxon>Dimargaritaceae</taxon>
        <taxon>Tieghemiomyces</taxon>
    </lineage>
</organism>
<dbReference type="PANTHER" id="PTHR37402">
    <property type="entry name" value="GRAM DOMAIN-CONTAINING PROTEIN 4"/>
    <property type="match status" value="1"/>
</dbReference>
<feature type="compositionally biased region" description="Basic and acidic residues" evidence="1">
    <location>
        <begin position="449"/>
        <end position="462"/>
    </location>
</feature>
<proteinExistence type="predicted"/>
<feature type="region of interest" description="Disordered" evidence="1">
    <location>
        <begin position="422"/>
        <end position="521"/>
    </location>
</feature>
<accession>A0A9W8DZP4</accession>
<feature type="region of interest" description="Disordered" evidence="1">
    <location>
        <begin position="597"/>
        <end position="642"/>
    </location>
</feature>
<dbReference type="AlphaFoldDB" id="A0A9W8DZP4"/>
<protein>
    <recommendedName>
        <fullName evidence="5">GRAM domain-containing protein</fullName>
    </recommendedName>
</protein>